<evidence type="ECO:0008006" key="3">
    <source>
        <dbReference type="Google" id="ProtNLM"/>
    </source>
</evidence>
<dbReference type="InterPro" id="IPR041492">
    <property type="entry name" value="HAD_2"/>
</dbReference>
<dbReference type="PANTHER" id="PTHR43481">
    <property type="entry name" value="FRUCTOSE-1-PHOSPHATE PHOSPHATASE"/>
    <property type="match status" value="1"/>
</dbReference>
<dbReference type="AlphaFoldDB" id="A0A1A9ETY6"/>
<dbReference type="STRING" id="1821621.A8C75_00610"/>
<dbReference type="Pfam" id="PF13419">
    <property type="entry name" value="HAD_2"/>
    <property type="match status" value="1"/>
</dbReference>
<reference evidence="2" key="1">
    <citation type="submission" date="2016-05" db="EMBL/GenBank/DDBJ databases">
        <authorList>
            <person name="Baek K."/>
            <person name="Yang S.-J."/>
        </authorList>
    </citation>
    <scope>NUCLEOTIDE SEQUENCE [LARGE SCALE GENOMIC DNA]</scope>
    <source>
        <strain evidence="2">ST58-10</strain>
    </source>
</reference>
<dbReference type="SUPFAM" id="SSF56784">
    <property type="entry name" value="HAD-like"/>
    <property type="match status" value="1"/>
</dbReference>
<evidence type="ECO:0000313" key="2">
    <source>
        <dbReference type="Proteomes" id="UP000078070"/>
    </source>
</evidence>
<dbReference type="NCBIfam" id="TIGR01509">
    <property type="entry name" value="HAD-SF-IA-v3"/>
    <property type="match status" value="1"/>
</dbReference>
<dbReference type="InterPro" id="IPR036412">
    <property type="entry name" value="HAD-like_sf"/>
</dbReference>
<protein>
    <recommendedName>
        <fullName evidence="3">Haloacid dehalogenase</fullName>
    </recommendedName>
</protein>
<dbReference type="GO" id="GO:0050308">
    <property type="term" value="F:sugar-phosphatase activity"/>
    <property type="evidence" value="ECO:0007669"/>
    <property type="project" value="TreeGrafter"/>
</dbReference>
<dbReference type="OrthoDB" id="9782449at2"/>
<proteinExistence type="predicted"/>
<dbReference type="Gene3D" id="1.10.150.240">
    <property type="entry name" value="Putative phosphatase, domain 2"/>
    <property type="match status" value="1"/>
</dbReference>
<dbReference type="Gene3D" id="3.40.50.1000">
    <property type="entry name" value="HAD superfamily/HAD-like"/>
    <property type="match status" value="1"/>
</dbReference>
<dbReference type="PANTHER" id="PTHR43481:SF4">
    <property type="entry name" value="GLYCEROL-1-PHOSPHATE PHOSPHOHYDROLASE 1-RELATED"/>
    <property type="match status" value="1"/>
</dbReference>
<gene>
    <name evidence="1" type="ORF">A8C75_00610</name>
</gene>
<name>A0A1A9ETY6_9GAMM</name>
<dbReference type="SFLD" id="SFLDS00003">
    <property type="entry name" value="Haloacid_Dehalogenase"/>
    <property type="match status" value="1"/>
</dbReference>
<organism evidence="1 2">
    <name type="scientific">Marinobacterium aestuarii</name>
    <dbReference type="NCBI Taxonomy" id="1821621"/>
    <lineage>
        <taxon>Bacteria</taxon>
        <taxon>Pseudomonadati</taxon>
        <taxon>Pseudomonadota</taxon>
        <taxon>Gammaproteobacteria</taxon>
        <taxon>Oceanospirillales</taxon>
        <taxon>Oceanospirillaceae</taxon>
        <taxon>Marinobacterium</taxon>
    </lineage>
</organism>
<dbReference type="KEGG" id="mars:A8C75_00610"/>
<sequence>MALHAILFDHDGTLVDSEAVNLQLWRQALEPWGLTISDELYWSRMLGVPIRQNAADILALHKPDASLEQLMTAKLAANAAYLAHNYFPQMPGADTVVRELAAKLRLGLVSGSQRNCVQASLRGHVWEPLFEHVVTGDDVPRNKPAPDGYLRALSLMQLEAANCIAVEDTAVGVTAAHAAGLPVVAIRSPEAISHDFSSATVIVDSLVEAHAWINQQLTDSSTTQETP</sequence>
<accession>A0A1A9ETY6</accession>
<dbReference type="RefSeq" id="WP_067376625.1">
    <property type="nucleotide sequence ID" value="NZ_CP015839.1"/>
</dbReference>
<dbReference type="Proteomes" id="UP000078070">
    <property type="component" value="Chromosome"/>
</dbReference>
<dbReference type="InterPro" id="IPR051806">
    <property type="entry name" value="HAD-like_SPP"/>
</dbReference>
<keyword evidence="2" id="KW-1185">Reference proteome</keyword>
<dbReference type="PRINTS" id="PR00413">
    <property type="entry name" value="HADHALOGNASE"/>
</dbReference>
<dbReference type="InterPro" id="IPR023214">
    <property type="entry name" value="HAD_sf"/>
</dbReference>
<reference evidence="1 2" key="2">
    <citation type="journal article" date="2018" name="Int. J. Syst. Evol. Microbiol.">
        <title>Marinobacterium aestuarii sp. nov., a benzene-degrading marine bacterium isolated from estuary sediment.</title>
        <authorList>
            <person name="Bae S.S."/>
            <person name="Jung J."/>
            <person name="Chung D."/>
            <person name="Baek K."/>
        </authorList>
    </citation>
    <scope>NUCLEOTIDE SEQUENCE [LARGE SCALE GENOMIC DNA]</scope>
    <source>
        <strain evidence="1 2">ST58-10</strain>
    </source>
</reference>
<evidence type="ECO:0000313" key="1">
    <source>
        <dbReference type="EMBL" id="ANG61101.1"/>
    </source>
</evidence>
<dbReference type="InterPro" id="IPR006439">
    <property type="entry name" value="HAD-SF_hydro_IA"/>
</dbReference>
<dbReference type="CDD" id="cd07505">
    <property type="entry name" value="HAD_BPGM-like"/>
    <property type="match status" value="1"/>
</dbReference>
<dbReference type="InterPro" id="IPR023198">
    <property type="entry name" value="PGP-like_dom2"/>
</dbReference>
<dbReference type="SFLD" id="SFLDG01129">
    <property type="entry name" value="C1.5:_HAD__Beta-PGM__Phosphata"/>
    <property type="match status" value="1"/>
</dbReference>
<dbReference type="EMBL" id="CP015839">
    <property type="protein sequence ID" value="ANG61101.1"/>
    <property type="molecule type" value="Genomic_DNA"/>
</dbReference>